<accession>A0A2B7YGC9</accession>
<evidence type="ECO:0000313" key="2">
    <source>
        <dbReference type="Proteomes" id="UP000222862"/>
    </source>
</evidence>
<dbReference type="Proteomes" id="UP000222862">
    <property type="component" value="Unassembled WGS sequence"/>
</dbReference>
<gene>
    <name evidence="1" type="ORF">RN96_11795</name>
</gene>
<reference evidence="1 2" key="1">
    <citation type="submission" date="2017-06" db="EMBL/GenBank/DDBJ databases">
        <title>Genome sequencing of Fusobacterium nucleatum subsp. polymorphum KCOM 1232 (=ChDC F37).</title>
        <authorList>
            <person name="Kook J.-K."/>
            <person name="Park S.-N."/>
            <person name="Lim Y.K."/>
            <person name="Roh H."/>
        </authorList>
    </citation>
    <scope>NUCLEOTIDE SEQUENCE [LARGE SCALE GENOMIC DNA]</scope>
    <source>
        <strain evidence="2">KCOM 1232 ( ChDC F37)</strain>
    </source>
</reference>
<dbReference type="AlphaFoldDB" id="A0A2B7YGC9"/>
<evidence type="ECO:0000313" key="1">
    <source>
        <dbReference type="EMBL" id="PGH20240.1"/>
    </source>
</evidence>
<dbReference type="EMBL" id="NJGI01000006">
    <property type="protein sequence ID" value="PGH20240.1"/>
    <property type="molecule type" value="Genomic_DNA"/>
</dbReference>
<comment type="caution">
    <text evidence="1">The sequence shown here is derived from an EMBL/GenBank/DDBJ whole genome shotgun (WGS) entry which is preliminary data.</text>
</comment>
<name>A0A2B7YGC9_FUSNP</name>
<dbReference type="RefSeq" id="WP_098703569.1">
    <property type="nucleotide sequence ID" value="NZ_NJGI01000006.1"/>
</dbReference>
<protein>
    <submittedName>
        <fullName evidence="1">Uncharacterized protein</fullName>
    </submittedName>
</protein>
<proteinExistence type="predicted"/>
<sequence length="136" mass="16267">MNIFKKKISPYKYKYKDIKYNSNVNNNILLIPSDFIKNTNLNIGRFKYPKNSIIFEIHSKNNRIRKISIDELEKLAEAVENDLTTISQYYVRDNRLFECYIAFKVIALLNNFNISMNRPEIEEKLLRKIDVINNRN</sequence>
<organism evidence="1 2">
    <name type="scientific">Fusobacterium nucleatum subsp. polymorphum</name>
    <name type="common">Fusobacterium polymorphum</name>
    <dbReference type="NCBI Taxonomy" id="76857"/>
    <lineage>
        <taxon>Bacteria</taxon>
        <taxon>Fusobacteriati</taxon>
        <taxon>Fusobacteriota</taxon>
        <taxon>Fusobacteriia</taxon>
        <taxon>Fusobacteriales</taxon>
        <taxon>Fusobacteriaceae</taxon>
        <taxon>Fusobacterium</taxon>
    </lineage>
</organism>